<organism evidence="11 12">
    <name type="scientific">Gryllotalpicola protaetiae</name>
    <dbReference type="NCBI Taxonomy" id="2419771"/>
    <lineage>
        <taxon>Bacteria</taxon>
        <taxon>Bacillati</taxon>
        <taxon>Actinomycetota</taxon>
        <taxon>Actinomycetes</taxon>
        <taxon>Micrococcales</taxon>
        <taxon>Microbacteriaceae</taxon>
        <taxon>Gryllotalpicola</taxon>
    </lineage>
</organism>
<evidence type="ECO:0000256" key="2">
    <source>
        <dbReference type="ARBA" id="ARBA00022475"/>
    </source>
</evidence>
<proteinExistence type="inferred from homology"/>
<dbReference type="NCBIfam" id="TIGR00546">
    <property type="entry name" value="lnt"/>
    <property type="match status" value="1"/>
</dbReference>
<dbReference type="Gene3D" id="3.60.110.10">
    <property type="entry name" value="Carbon-nitrogen hydrolase"/>
    <property type="match status" value="1"/>
</dbReference>
<comment type="pathway">
    <text evidence="8">Protein modification; lipoprotein biosynthesis (N-acyl transfer).</text>
</comment>
<dbReference type="InterPro" id="IPR004563">
    <property type="entry name" value="Apolipo_AcylTrfase"/>
</dbReference>
<evidence type="ECO:0000256" key="5">
    <source>
        <dbReference type="ARBA" id="ARBA00022989"/>
    </source>
</evidence>
<evidence type="ECO:0000313" key="11">
    <source>
        <dbReference type="EMBL" id="AYG04823.1"/>
    </source>
</evidence>
<gene>
    <name evidence="8 11" type="primary">lnt</name>
    <name evidence="11" type="ORF">D7I44_15670</name>
</gene>
<feature type="transmembrane region" description="Helical" evidence="8">
    <location>
        <begin position="229"/>
        <end position="246"/>
    </location>
</feature>
<dbReference type="Pfam" id="PF00795">
    <property type="entry name" value="CN_hydrolase"/>
    <property type="match status" value="1"/>
</dbReference>
<evidence type="ECO:0000256" key="8">
    <source>
        <dbReference type="HAMAP-Rule" id="MF_01148"/>
    </source>
</evidence>
<keyword evidence="11" id="KW-0449">Lipoprotein</keyword>
<dbReference type="GO" id="GO:0042158">
    <property type="term" value="P:lipoprotein biosynthetic process"/>
    <property type="evidence" value="ECO:0007669"/>
    <property type="project" value="UniProtKB-UniRule"/>
</dbReference>
<feature type="transmembrane region" description="Helical" evidence="8">
    <location>
        <begin position="63"/>
        <end position="78"/>
    </location>
</feature>
<keyword evidence="5 8" id="KW-1133">Transmembrane helix</keyword>
<keyword evidence="2 8" id="KW-1003">Cell membrane</keyword>
<dbReference type="Pfam" id="PF20154">
    <property type="entry name" value="LNT_N"/>
    <property type="match status" value="1"/>
</dbReference>
<dbReference type="RefSeq" id="WP_120790351.1">
    <property type="nucleotide sequence ID" value="NZ_CP032624.1"/>
</dbReference>
<reference evidence="11 12" key="1">
    <citation type="submission" date="2018-09" db="EMBL/GenBank/DDBJ databases">
        <title>Genome sequencing of strain 2DFW10M-5.</title>
        <authorList>
            <person name="Heo J."/>
            <person name="Kim S.-J."/>
            <person name="Kwon S.-W."/>
        </authorList>
    </citation>
    <scope>NUCLEOTIDE SEQUENCE [LARGE SCALE GENOMIC DNA]</scope>
    <source>
        <strain evidence="11 12">2DFW10M-5</strain>
    </source>
</reference>
<dbReference type="EMBL" id="CP032624">
    <property type="protein sequence ID" value="AYG04823.1"/>
    <property type="molecule type" value="Genomic_DNA"/>
</dbReference>
<feature type="transmembrane region" description="Helical" evidence="8">
    <location>
        <begin position="147"/>
        <end position="164"/>
    </location>
</feature>
<evidence type="ECO:0000256" key="7">
    <source>
        <dbReference type="ARBA" id="ARBA00023315"/>
    </source>
</evidence>
<dbReference type="Proteomes" id="UP000275069">
    <property type="component" value="Chromosome"/>
</dbReference>
<keyword evidence="4 8" id="KW-0812">Transmembrane</keyword>
<dbReference type="UniPathway" id="UPA00666"/>
<feature type="transmembrane region" description="Helical" evidence="8">
    <location>
        <begin position="194"/>
        <end position="217"/>
    </location>
</feature>
<feature type="transmembrane region" description="Helical" evidence="8">
    <location>
        <begin position="85"/>
        <end position="107"/>
    </location>
</feature>
<comment type="similarity">
    <text evidence="8">Belongs to the CN hydrolase family. Apolipoprotein N-acyltransferase subfamily.</text>
</comment>
<evidence type="ECO:0000256" key="3">
    <source>
        <dbReference type="ARBA" id="ARBA00022679"/>
    </source>
</evidence>
<accession>A0A387BLQ8</accession>
<comment type="subcellular location">
    <subcellularLocation>
        <location evidence="1 8">Cell membrane</location>
        <topology evidence="1 8">Multi-pass membrane protein</topology>
    </subcellularLocation>
</comment>
<dbReference type="InterPro" id="IPR045378">
    <property type="entry name" value="LNT_N"/>
</dbReference>
<feature type="transmembrane region" description="Helical" evidence="8">
    <location>
        <begin position="39"/>
        <end position="57"/>
    </location>
</feature>
<evidence type="ECO:0000256" key="4">
    <source>
        <dbReference type="ARBA" id="ARBA00022692"/>
    </source>
</evidence>
<dbReference type="OrthoDB" id="9804277at2"/>
<comment type="function">
    <text evidence="8">Catalyzes the phospholipid dependent N-acylation of the N-terminal cysteine of apolipoprotein, the last step in lipoprotein maturation.</text>
</comment>
<dbReference type="PROSITE" id="PS50263">
    <property type="entry name" value="CN_HYDROLASE"/>
    <property type="match status" value="1"/>
</dbReference>
<feature type="transmembrane region" description="Helical" evidence="8">
    <location>
        <begin position="516"/>
        <end position="534"/>
    </location>
</feature>
<sequence>MLRKIDSPPGGVSPSAPRRVARNPFRTDGAASADRLRGLPLWAALLCAAAGGVLFDGAFPDHYWWPLVFPGVALLLLAQQGRGAWSALLVGFVGGLAFYVSDIYWTALYLGPIPWLALSITESAFWALAALLFTLAYRWVPRALPGVFGRVVALPLIIAGLWTLRELQTNHWPFTGFAWGRVAYSQSESPFTHLVAWVGVAGLTFLLVWLSALALACAQEAGLRRATRAFIPVVAALALASVPIWPSAAHGTTRVAAVQGDGPAGYFDPKNVYGAVEDAQVDATVPLIGKGPFSMVVWPEGAASANPLEDAHSASVLSALSNTLSAPLVVGAITEDGRKTFNSSLLWDGTKGKTAQYDKQLPVPFGEYIPYRTVFHAIAPALVDLVQRDYTPGTRPNVFDIRGIKAGISICFDIIDDRQIPQMIDGGAQLILAQTNNADFGQTEENVQQLAIARMRAVEADRSVVNISTVGTSQVIAPDGRTIASIPAYKPGRLVADVPLSSGVTPAIIIGSGVEAGAATLGAAGLIGCFVLVLRDRKGRALSDPALTEVRSYTFASWPRRERR</sequence>
<name>A0A387BLQ8_9MICO</name>
<dbReference type="InterPro" id="IPR036526">
    <property type="entry name" value="C-N_Hydrolase_sf"/>
</dbReference>
<dbReference type="EC" id="2.3.1.269" evidence="8"/>
<dbReference type="GO" id="GO:0016410">
    <property type="term" value="F:N-acyltransferase activity"/>
    <property type="evidence" value="ECO:0007669"/>
    <property type="project" value="UniProtKB-UniRule"/>
</dbReference>
<dbReference type="HAMAP" id="MF_01148">
    <property type="entry name" value="Lnt"/>
    <property type="match status" value="1"/>
</dbReference>
<dbReference type="CDD" id="cd07571">
    <property type="entry name" value="ALP_N-acyl_transferase"/>
    <property type="match status" value="1"/>
</dbReference>
<evidence type="ECO:0000256" key="9">
    <source>
        <dbReference type="SAM" id="MobiDB-lite"/>
    </source>
</evidence>
<protein>
    <recommendedName>
        <fullName evidence="8">Apolipoprotein N-acyltransferase</fullName>
        <shortName evidence="8">ALP N-acyltransferase</shortName>
        <ecNumber evidence="8">2.3.1.269</ecNumber>
    </recommendedName>
</protein>
<comment type="catalytic activity">
    <reaction evidence="8">
        <text>N-terminal S-1,2-diacyl-sn-glyceryl-L-cysteinyl-[lipoprotein] + a glycerophospholipid = N-acyl-S-1,2-diacyl-sn-glyceryl-L-cysteinyl-[lipoprotein] + a 2-acyl-sn-glycero-3-phospholipid + H(+)</text>
        <dbReference type="Rhea" id="RHEA:48228"/>
        <dbReference type="Rhea" id="RHEA-COMP:14681"/>
        <dbReference type="Rhea" id="RHEA-COMP:14684"/>
        <dbReference type="ChEBI" id="CHEBI:15378"/>
        <dbReference type="ChEBI" id="CHEBI:136912"/>
        <dbReference type="ChEBI" id="CHEBI:140656"/>
        <dbReference type="ChEBI" id="CHEBI:140657"/>
        <dbReference type="ChEBI" id="CHEBI:140660"/>
        <dbReference type="EC" id="2.3.1.269"/>
    </reaction>
</comment>
<dbReference type="PANTHER" id="PTHR38686:SF1">
    <property type="entry name" value="APOLIPOPROTEIN N-ACYLTRANSFERASE"/>
    <property type="match status" value="1"/>
</dbReference>
<dbReference type="InterPro" id="IPR003010">
    <property type="entry name" value="C-N_Hydrolase"/>
</dbReference>
<dbReference type="PANTHER" id="PTHR38686">
    <property type="entry name" value="APOLIPOPROTEIN N-ACYLTRANSFERASE"/>
    <property type="match status" value="1"/>
</dbReference>
<keyword evidence="7 8" id="KW-0012">Acyltransferase</keyword>
<dbReference type="AlphaFoldDB" id="A0A387BLQ8"/>
<evidence type="ECO:0000259" key="10">
    <source>
        <dbReference type="PROSITE" id="PS50263"/>
    </source>
</evidence>
<feature type="transmembrane region" description="Helical" evidence="8">
    <location>
        <begin position="113"/>
        <end position="135"/>
    </location>
</feature>
<evidence type="ECO:0000256" key="1">
    <source>
        <dbReference type="ARBA" id="ARBA00004651"/>
    </source>
</evidence>
<dbReference type="SUPFAM" id="SSF56317">
    <property type="entry name" value="Carbon-nitrogen hydrolase"/>
    <property type="match status" value="1"/>
</dbReference>
<keyword evidence="3 8" id="KW-0808">Transferase</keyword>
<keyword evidence="12" id="KW-1185">Reference proteome</keyword>
<evidence type="ECO:0000313" key="12">
    <source>
        <dbReference type="Proteomes" id="UP000275069"/>
    </source>
</evidence>
<keyword evidence="6 8" id="KW-0472">Membrane</keyword>
<feature type="region of interest" description="Disordered" evidence="9">
    <location>
        <begin position="1"/>
        <end position="22"/>
    </location>
</feature>
<dbReference type="KEGG" id="gry:D7I44_15670"/>
<evidence type="ECO:0000256" key="6">
    <source>
        <dbReference type="ARBA" id="ARBA00023136"/>
    </source>
</evidence>
<dbReference type="GO" id="GO:0005886">
    <property type="term" value="C:plasma membrane"/>
    <property type="evidence" value="ECO:0007669"/>
    <property type="project" value="UniProtKB-SubCell"/>
</dbReference>
<feature type="domain" description="CN hydrolase" evidence="10">
    <location>
        <begin position="253"/>
        <end position="500"/>
    </location>
</feature>